<comment type="caution">
    <text evidence="1">The sequence shown here is derived from an EMBL/GenBank/DDBJ whole genome shotgun (WGS) entry which is preliminary data.</text>
</comment>
<dbReference type="PANTHER" id="PTHR37833">
    <property type="entry name" value="LIPOPROTEIN-RELATED"/>
    <property type="match status" value="1"/>
</dbReference>
<reference evidence="1" key="2">
    <citation type="submission" date="2020-09" db="EMBL/GenBank/DDBJ databases">
        <authorList>
            <person name="Sun Q."/>
            <person name="Kim S."/>
        </authorList>
    </citation>
    <scope>NUCLEOTIDE SEQUENCE</scope>
    <source>
        <strain evidence="1">KCTC 23224</strain>
    </source>
</reference>
<dbReference type="Gene3D" id="2.60.40.10">
    <property type="entry name" value="Immunoglobulins"/>
    <property type="match status" value="1"/>
</dbReference>
<keyword evidence="2" id="KW-1185">Reference proteome</keyword>
<dbReference type="Proteomes" id="UP000642809">
    <property type="component" value="Unassembled WGS sequence"/>
</dbReference>
<proteinExistence type="predicted"/>
<organism evidence="1 2">
    <name type="scientific">Mongoliitalea lutea</name>
    <dbReference type="NCBI Taxonomy" id="849756"/>
    <lineage>
        <taxon>Bacteria</taxon>
        <taxon>Pseudomonadati</taxon>
        <taxon>Bacteroidota</taxon>
        <taxon>Cytophagia</taxon>
        <taxon>Cytophagales</taxon>
        <taxon>Cyclobacteriaceae</taxon>
        <taxon>Mongoliitalea</taxon>
    </lineage>
</organism>
<gene>
    <name evidence="1" type="ORF">GCM10008106_37740</name>
</gene>
<protein>
    <recommendedName>
        <fullName evidence="3">DUF1573 domain-containing protein</fullName>
    </recommendedName>
</protein>
<evidence type="ECO:0008006" key="3">
    <source>
        <dbReference type="Google" id="ProtNLM"/>
    </source>
</evidence>
<reference evidence="1" key="1">
    <citation type="journal article" date="2014" name="Int. J. Syst. Evol. Microbiol.">
        <title>Complete genome sequence of Corynebacterium casei LMG S-19264T (=DSM 44701T), isolated from a smear-ripened cheese.</title>
        <authorList>
            <consortium name="US DOE Joint Genome Institute (JGI-PGF)"/>
            <person name="Walter F."/>
            <person name="Albersmeier A."/>
            <person name="Kalinowski J."/>
            <person name="Ruckert C."/>
        </authorList>
    </citation>
    <scope>NUCLEOTIDE SEQUENCE</scope>
    <source>
        <strain evidence="1">KCTC 23224</strain>
    </source>
</reference>
<accession>A0A8J3D1L6</accession>
<dbReference type="Pfam" id="PF07610">
    <property type="entry name" value="DUF1573"/>
    <property type="match status" value="1"/>
</dbReference>
<dbReference type="RefSeq" id="WP_189586757.1">
    <property type="nucleotide sequence ID" value="NZ_BMYF01000043.1"/>
</dbReference>
<dbReference type="PANTHER" id="PTHR37833:SF1">
    <property type="entry name" value="SIGNAL PEPTIDE PROTEIN"/>
    <property type="match status" value="1"/>
</dbReference>
<dbReference type="InterPro" id="IPR013783">
    <property type="entry name" value="Ig-like_fold"/>
</dbReference>
<evidence type="ECO:0000313" key="2">
    <source>
        <dbReference type="Proteomes" id="UP000642809"/>
    </source>
</evidence>
<dbReference type="AlphaFoldDB" id="A0A8J3D1L6"/>
<sequence length="119" mass="13336">MGLHWLIVALFMVLTNSEIIFPGGRHYNYEKIAQNIEVFHEFPIENTSARKIRIVEVSTTCGCTAVEFPKELSAGEKGKIKVKFDAKSLGTFRKHVLVITTCKDQVHKLMISGEVVSKG</sequence>
<dbReference type="InterPro" id="IPR011467">
    <property type="entry name" value="DUF1573"/>
</dbReference>
<name>A0A8J3D1L6_9BACT</name>
<dbReference type="EMBL" id="BMYF01000043">
    <property type="protein sequence ID" value="GHB53924.1"/>
    <property type="molecule type" value="Genomic_DNA"/>
</dbReference>
<evidence type="ECO:0000313" key="1">
    <source>
        <dbReference type="EMBL" id="GHB53924.1"/>
    </source>
</evidence>